<dbReference type="KEGG" id="lfp:Y981_07240"/>
<evidence type="ECO:0000256" key="4">
    <source>
        <dbReference type="ARBA" id="ARBA00022723"/>
    </source>
</evidence>
<keyword evidence="6" id="KW-0560">Oxidoreductase</keyword>
<dbReference type="Pfam" id="PF03405">
    <property type="entry name" value="FA_desaturase_2"/>
    <property type="match status" value="1"/>
</dbReference>
<sequence>MLDLPVDRLRPIVTSFNGIADSSNWNRFSSIPSEQILPELLSNGQKEAIAFCTVVEDHTPRYIEDYRRRFPIDSRQDISTSLANRELFHFLVRWGAEEDRHAQALAYYQIRSGIVKNQEELEEELIRENIKNFDLGFSQPVQVFTYTFLQEKATQIYYQALSRAVKEPILKTLLLHLSRDESRHFSFFADMLDAYVECHQTRVLPLILEVASSYRMPLFNTMPDYARKAIRMAREAPGYSRKKPLEILANWMAGWAQKMPDYARTFQEAAREIREKNNLSPSPSAV</sequence>
<evidence type="ECO:0000256" key="5">
    <source>
        <dbReference type="ARBA" id="ARBA00022832"/>
    </source>
</evidence>
<dbReference type="GO" id="GO:0006633">
    <property type="term" value="P:fatty acid biosynthetic process"/>
    <property type="evidence" value="ECO:0007669"/>
    <property type="project" value="UniProtKB-KW"/>
</dbReference>
<evidence type="ECO:0000256" key="2">
    <source>
        <dbReference type="ARBA" id="ARBA00008749"/>
    </source>
</evidence>
<evidence type="ECO:0000313" key="10">
    <source>
        <dbReference type="EMBL" id="AIA30620.1"/>
    </source>
</evidence>
<organism evidence="10 11">
    <name type="scientific">Leptospirillum ferriphilum YSK</name>
    <dbReference type="NCBI Taxonomy" id="1441628"/>
    <lineage>
        <taxon>Bacteria</taxon>
        <taxon>Pseudomonadati</taxon>
        <taxon>Nitrospirota</taxon>
        <taxon>Nitrospiria</taxon>
        <taxon>Nitrospirales</taxon>
        <taxon>Nitrospiraceae</taxon>
        <taxon>Leptospirillum</taxon>
    </lineage>
</organism>
<name>A0A059XU51_9BACT</name>
<evidence type="ECO:0000256" key="9">
    <source>
        <dbReference type="ARBA" id="ARBA00023160"/>
    </source>
</evidence>
<gene>
    <name evidence="10" type="ORF">Y981_07240</name>
</gene>
<keyword evidence="7" id="KW-0408">Iron</keyword>
<keyword evidence="4" id="KW-0479">Metal-binding</keyword>
<comment type="cofactor">
    <cofactor evidence="1">
        <name>Fe(2+)</name>
        <dbReference type="ChEBI" id="CHEBI:29033"/>
    </cofactor>
</comment>
<reference evidence="11" key="1">
    <citation type="submission" date="2014-02" db="EMBL/GenBank/DDBJ databases">
        <title>Complete genome sequence and comparative genomic analysis of the nitrogen-fixing bacterium Leptospirillum ferriphilum YSK.</title>
        <authorList>
            <person name="Guo X."/>
            <person name="Yin H."/>
            <person name="Liang Y."/>
            <person name="Hu Q."/>
            <person name="Ma L."/>
            <person name="Xiao Y."/>
            <person name="Zhang X."/>
            <person name="Qiu G."/>
            <person name="Liu X."/>
        </authorList>
    </citation>
    <scope>NUCLEOTIDE SEQUENCE [LARGE SCALE GENOMIC DNA]</scope>
    <source>
        <strain evidence="11">YSK</strain>
    </source>
</reference>
<evidence type="ECO:0000256" key="1">
    <source>
        <dbReference type="ARBA" id="ARBA00001954"/>
    </source>
</evidence>
<dbReference type="SUPFAM" id="SSF47240">
    <property type="entry name" value="Ferritin-like"/>
    <property type="match status" value="1"/>
</dbReference>
<reference evidence="10 11" key="2">
    <citation type="journal article" date="2015" name="Biomed. Res. Int.">
        <title>Effects of Arsenite Resistance on the Growth and Functional Gene Expression of Leptospirillum ferriphilum and Acidithiobacillus thiooxidans in Pure Culture and Coculture.</title>
        <authorList>
            <person name="Jiang H."/>
            <person name="Liang Y."/>
            <person name="Yin H."/>
            <person name="Xiao Y."/>
            <person name="Guo X."/>
            <person name="Xu Y."/>
            <person name="Hu Q."/>
            <person name="Liu H."/>
            <person name="Liu X."/>
        </authorList>
    </citation>
    <scope>NUCLEOTIDE SEQUENCE [LARGE SCALE GENOMIC DNA]</scope>
    <source>
        <strain evidence="10 11">YSK</strain>
    </source>
</reference>
<dbReference type="EMBL" id="CP007243">
    <property type="protein sequence ID" value="AIA30620.1"/>
    <property type="molecule type" value="Genomic_DNA"/>
</dbReference>
<proteinExistence type="inferred from homology"/>
<dbReference type="InterPro" id="IPR012348">
    <property type="entry name" value="RNR-like"/>
</dbReference>
<evidence type="ECO:0000256" key="3">
    <source>
        <dbReference type="ARBA" id="ARBA00022516"/>
    </source>
</evidence>
<keyword evidence="3" id="KW-0444">Lipid biosynthesis</keyword>
<keyword evidence="8" id="KW-0443">Lipid metabolism</keyword>
<comment type="similarity">
    <text evidence="2">Belongs to the fatty acid desaturase type 2 family.</text>
</comment>
<keyword evidence="9" id="KW-0275">Fatty acid biosynthesis</keyword>
<keyword evidence="5" id="KW-0276">Fatty acid metabolism</keyword>
<dbReference type="InterPro" id="IPR005067">
    <property type="entry name" value="Fatty_acid_desaturase-2"/>
</dbReference>
<dbReference type="GO" id="GO:0046872">
    <property type="term" value="F:metal ion binding"/>
    <property type="evidence" value="ECO:0007669"/>
    <property type="project" value="UniProtKB-KW"/>
</dbReference>
<dbReference type="AlphaFoldDB" id="A0A059XU51"/>
<evidence type="ECO:0008006" key="12">
    <source>
        <dbReference type="Google" id="ProtNLM"/>
    </source>
</evidence>
<evidence type="ECO:0000256" key="8">
    <source>
        <dbReference type="ARBA" id="ARBA00023098"/>
    </source>
</evidence>
<dbReference type="OrthoDB" id="9812775at2"/>
<dbReference type="Gene3D" id="1.10.620.20">
    <property type="entry name" value="Ribonucleotide Reductase, subunit A"/>
    <property type="match status" value="1"/>
</dbReference>
<protein>
    <recommendedName>
        <fullName evidence="12">Acyl-ACP desaturase</fullName>
    </recommendedName>
</protein>
<evidence type="ECO:0000256" key="7">
    <source>
        <dbReference type="ARBA" id="ARBA00023004"/>
    </source>
</evidence>
<evidence type="ECO:0000256" key="6">
    <source>
        <dbReference type="ARBA" id="ARBA00023002"/>
    </source>
</evidence>
<dbReference type="RefSeq" id="WP_023525376.1">
    <property type="nucleotide sequence ID" value="NZ_CP007243.1"/>
</dbReference>
<keyword evidence="11" id="KW-1185">Reference proteome</keyword>
<dbReference type="Proteomes" id="UP000027059">
    <property type="component" value="Chromosome"/>
</dbReference>
<evidence type="ECO:0000313" key="11">
    <source>
        <dbReference type="Proteomes" id="UP000027059"/>
    </source>
</evidence>
<dbReference type="InterPro" id="IPR009078">
    <property type="entry name" value="Ferritin-like_SF"/>
</dbReference>
<dbReference type="HOGENOM" id="CLU_1004410_0_0_0"/>
<dbReference type="GO" id="GO:0045300">
    <property type="term" value="F:stearoyl-[ACP] desaturase activity"/>
    <property type="evidence" value="ECO:0007669"/>
    <property type="project" value="InterPro"/>
</dbReference>
<accession>A0A059XU51</accession>